<dbReference type="RefSeq" id="WP_345263705.1">
    <property type="nucleotide sequence ID" value="NZ_BAABHB010000001.1"/>
</dbReference>
<keyword evidence="3" id="KW-1185">Reference proteome</keyword>
<sequence>MISTTASIKFFTNHQENTLLSKIEGIFRYRNIYFFDALVGYFYASGYFRVRPYTQNSSSLYTD</sequence>
<reference evidence="3" key="1">
    <citation type="journal article" date="2019" name="Int. J. Syst. Evol. Microbiol.">
        <title>The Global Catalogue of Microorganisms (GCM) 10K type strain sequencing project: providing services to taxonomists for standard genome sequencing and annotation.</title>
        <authorList>
            <consortium name="The Broad Institute Genomics Platform"/>
            <consortium name="The Broad Institute Genome Sequencing Center for Infectious Disease"/>
            <person name="Wu L."/>
            <person name="Ma J."/>
        </authorList>
    </citation>
    <scope>NUCLEOTIDE SEQUENCE [LARGE SCALE GENOMIC DNA]</scope>
    <source>
        <strain evidence="3">JCM 17925</strain>
    </source>
</reference>
<proteinExistence type="predicted"/>
<keyword evidence="1" id="KW-0472">Membrane</keyword>
<evidence type="ECO:0000256" key="1">
    <source>
        <dbReference type="SAM" id="Phobius"/>
    </source>
</evidence>
<name>A0ABP8JW02_9BACT</name>
<evidence type="ECO:0000313" key="3">
    <source>
        <dbReference type="Proteomes" id="UP001500936"/>
    </source>
</evidence>
<protein>
    <submittedName>
        <fullName evidence="2">Uncharacterized protein</fullName>
    </submittedName>
</protein>
<evidence type="ECO:0000313" key="2">
    <source>
        <dbReference type="EMBL" id="GAA4396852.1"/>
    </source>
</evidence>
<keyword evidence="1" id="KW-1133">Transmembrane helix</keyword>
<keyword evidence="1" id="KW-0812">Transmembrane</keyword>
<accession>A0ABP8JW02</accession>
<comment type="caution">
    <text evidence="2">The sequence shown here is derived from an EMBL/GenBank/DDBJ whole genome shotgun (WGS) entry which is preliminary data.</text>
</comment>
<organism evidence="2 3">
    <name type="scientific">Nibrella viscosa</name>
    <dbReference type="NCBI Taxonomy" id="1084524"/>
    <lineage>
        <taxon>Bacteria</taxon>
        <taxon>Pseudomonadati</taxon>
        <taxon>Bacteroidota</taxon>
        <taxon>Cytophagia</taxon>
        <taxon>Cytophagales</taxon>
        <taxon>Spirosomataceae</taxon>
        <taxon>Nibrella</taxon>
    </lineage>
</organism>
<feature type="transmembrane region" description="Helical" evidence="1">
    <location>
        <begin position="32"/>
        <end position="50"/>
    </location>
</feature>
<dbReference type="EMBL" id="BAABHB010000001">
    <property type="protein sequence ID" value="GAA4396852.1"/>
    <property type="molecule type" value="Genomic_DNA"/>
</dbReference>
<dbReference type="Proteomes" id="UP001500936">
    <property type="component" value="Unassembled WGS sequence"/>
</dbReference>
<gene>
    <name evidence="2" type="ORF">GCM10023187_05460</name>
</gene>